<dbReference type="Proteomes" id="UP001322277">
    <property type="component" value="Chromosome 3"/>
</dbReference>
<dbReference type="RefSeq" id="XP_062776406.1">
    <property type="nucleotide sequence ID" value="XM_062920355.1"/>
</dbReference>
<proteinExistence type="predicted"/>
<evidence type="ECO:0000313" key="3">
    <source>
        <dbReference type="Proteomes" id="UP001322277"/>
    </source>
</evidence>
<gene>
    <name evidence="2" type="ORF">CDEST_04196</name>
</gene>
<dbReference type="KEGG" id="cdet:87940699"/>
<dbReference type="AlphaFoldDB" id="A0AAX4I727"/>
<dbReference type="EMBL" id="CP137307">
    <property type="protein sequence ID" value="WQF79182.1"/>
    <property type="molecule type" value="Genomic_DNA"/>
</dbReference>
<keyword evidence="3" id="KW-1185">Reference proteome</keyword>
<sequence>MRITFSSFSKQKREASVSSGGCYNDATFAGVTAGHAGLDIDIDVYLDCFLYAAAFLKMMVVLRIRES</sequence>
<feature type="region of interest" description="Disordered" evidence="1">
    <location>
        <begin position="1"/>
        <end position="20"/>
    </location>
</feature>
<evidence type="ECO:0000256" key="1">
    <source>
        <dbReference type="SAM" id="MobiDB-lite"/>
    </source>
</evidence>
<accession>A0AAX4I727</accession>
<evidence type="ECO:0000313" key="2">
    <source>
        <dbReference type="EMBL" id="WQF79182.1"/>
    </source>
</evidence>
<protein>
    <submittedName>
        <fullName evidence="2">Uncharacterized protein</fullName>
    </submittedName>
</protein>
<dbReference type="GeneID" id="87940699"/>
<reference evidence="3" key="1">
    <citation type="journal article" date="2023" name="bioRxiv">
        <title>Complete genome of the Medicago anthracnose fungus, Colletotrichum destructivum, reveals a mini-chromosome-like region within a core chromosome.</title>
        <authorList>
            <person name="Lapalu N."/>
            <person name="Simon A."/>
            <person name="Lu A."/>
            <person name="Plaumann P.-L."/>
            <person name="Amselem J."/>
            <person name="Pigne S."/>
            <person name="Auger A."/>
            <person name="Koch C."/>
            <person name="Dallery J.-F."/>
            <person name="O'Connell R.J."/>
        </authorList>
    </citation>
    <scope>NUCLEOTIDE SEQUENCE [LARGE SCALE GENOMIC DNA]</scope>
    <source>
        <strain evidence="3">CBS 520.97</strain>
    </source>
</reference>
<name>A0AAX4I727_9PEZI</name>
<organism evidence="2 3">
    <name type="scientific">Colletotrichum destructivum</name>
    <dbReference type="NCBI Taxonomy" id="34406"/>
    <lineage>
        <taxon>Eukaryota</taxon>
        <taxon>Fungi</taxon>
        <taxon>Dikarya</taxon>
        <taxon>Ascomycota</taxon>
        <taxon>Pezizomycotina</taxon>
        <taxon>Sordariomycetes</taxon>
        <taxon>Hypocreomycetidae</taxon>
        <taxon>Glomerellales</taxon>
        <taxon>Glomerellaceae</taxon>
        <taxon>Colletotrichum</taxon>
        <taxon>Colletotrichum destructivum species complex</taxon>
    </lineage>
</organism>